<dbReference type="Proteomes" id="UP001469365">
    <property type="component" value="Unassembled WGS sequence"/>
</dbReference>
<accession>A0ABU9DVZ3</accession>
<organism evidence="1 2">
    <name type="scientific">Paenibacillus filicis</name>
    <dbReference type="NCBI Taxonomy" id="669464"/>
    <lineage>
        <taxon>Bacteria</taxon>
        <taxon>Bacillati</taxon>
        <taxon>Bacillota</taxon>
        <taxon>Bacilli</taxon>
        <taxon>Bacillales</taxon>
        <taxon>Paenibacillaceae</taxon>
        <taxon>Paenibacillus</taxon>
    </lineage>
</organism>
<comment type="caution">
    <text evidence="1">The sequence shown here is derived from an EMBL/GenBank/DDBJ whole genome shotgun (WGS) entry which is preliminary data.</text>
</comment>
<dbReference type="RefSeq" id="WP_341419411.1">
    <property type="nucleotide sequence ID" value="NZ_JBBPCC010000028.1"/>
</dbReference>
<evidence type="ECO:0000313" key="2">
    <source>
        <dbReference type="Proteomes" id="UP001469365"/>
    </source>
</evidence>
<sequence length="55" mass="6436">MSEKETWELNELLGEKVAGHLIQEMRQASREELMAMKEAFETLMEYEKSMKSAVN</sequence>
<keyword evidence="2" id="KW-1185">Reference proteome</keyword>
<reference evidence="1 2" key="1">
    <citation type="submission" date="2024-04" db="EMBL/GenBank/DDBJ databases">
        <title>draft genome sequnece of Paenibacillus filicis.</title>
        <authorList>
            <person name="Kim D.-U."/>
        </authorList>
    </citation>
    <scope>NUCLEOTIDE SEQUENCE [LARGE SCALE GENOMIC DNA]</scope>
    <source>
        <strain evidence="1 2">KACC14197</strain>
    </source>
</reference>
<evidence type="ECO:0000313" key="1">
    <source>
        <dbReference type="EMBL" id="MEK8132282.1"/>
    </source>
</evidence>
<protein>
    <submittedName>
        <fullName evidence="1">Uncharacterized protein</fullName>
    </submittedName>
</protein>
<name>A0ABU9DVZ3_9BACL</name>
<gene>
    <name evidence="1" type="ORF">WMW72_30725</name>
</gene>
<dbReference type="EMBL" id="JBBPCC010000028">
    <property type="protein sequence ID" value="MEK8132282.1"/>
    <property type="molecule type" value="Genomic_DNA"/>
</dbReference>
<proteinExistence type="predicted"/>